<dbReference type="NCBIfam" id="TIGR00012">
    <property type="entry name" value="L29"/>
    <property type="match status" value="1"/>
</dbReference>
<evidence type="ECO:0000256" key="3">
    <source>
        <dbReference type="ARBA" id="ARBA00023274"/>
    </source>
</evidence>
<evidence type="ECO:0000313" key="6">
    <source>
        <dbReference type="EMBL" id="GAA3972465.1"/>
    </source>
</evidence>
<comment type="caution">
    <text evidence="6">The sequence shown here is derived from an EMBL/GenBank/DDBJ whole genome shotgun (WGS) entry which is preliminary data.</text>
</comment>
<evidence type="ECO:0000256" key="2">
    <source>
        <dbReference type="ARBA" id="ARBA00022980"/>
    </source>
</evidence>
<dbReference type="InterPro" id="IPR036049">
    <property type="entry name" value="Ribosomal_uL29_sf"/>
</dbReference>
<evidence type="ECO:0000256" key="4">
    <source>
        <dbReference type="ARBA" id="ARBA00035204"/>
    </source>
</evidence>
<dbReference type="PROSITE" id="PS00579">
    <property type="entry name" value="RIBOSOMAL_L29"/>
    <property type="match status" value="1"/>
</dbReference>
<keyword evidence="2 5" id="KW-0689">Ribosomal protein</keyword>
<dbReference type="Gene3D" id="1.10.287.310">
    <property type="match status" value="1"/>
</dbReference>
<protein>
    <recommendedName>
        <fullName evidence="4 5">Large ribosomal subunit protein uL29</fullName>
    </recommendedName>
</protein>
<evidence type="ECO:0000313" key="7">
    <source>
        <dbReference type="Proteomes" id="UP001501337"/>
    </source>
</evidence>
<dbReference type="InterPro" id="IPR001854">
    <property type="entry name" value="Ribosomal_uL29"/>
</dbReference>
<evidence type="ECO:0000256" key="1">
    <source>
        <dbReference type="ARBA" id="ARBA00009254"/>
    </source>
</evidence>
<sequence length="63" mass="7293">MKIAELKDMSQDELQGKLMELLKDQFNLRMKKSTGQLAQTHLLRETRRSIAQVKTVIHQKAGK</sequence>
<dbReference type="HAMAP" id="MF_00374">
    <property type="entry name" value="Ribosomal_uL29"/>
    <property type="match status" value="1"/>
</dbReference>
<dbReference type="SUPFAM" id="SSF46561">
    <property type="entry name" value="Ribosomal protein L29 (L29p)"/>
    <property type="match status" value="1"/>
</dbReference>
<name>A0ABP7PX25_9GAMM</name>
<keyword evidence="3 5" id="KW-0687">Ribonucleoprotein</keyword>
<comment type="similarity">
    <text evidence="1 5">Belongs to the universal ribosomal protein uL29 family.</text>
</comment>
<evidence type="ECO:0000256" key="5">
    <source>
        <dbReference type="HAMAP-Rule" id="MF_00374"/>
    </source>
</evidence>
<dbReference type="InterPro" id="IPR018254">
    <property type="entry name" value="Ribosomal_uL29_CS"/>
</dbReference>
<proteinExistence type="inferred from homology"/>
<dbReference type="Proteomes" id="UP001501337">
    <property type="component" value="Unassembled WGS sequence"/>
</dbReference>
<dbReference type="GO" id="GO:0005840">
    <property type="term" value="C:ribosome"/>
    <property type="evidence" value="ECO:0007669"/>
    <property type="project" value="UniProtKB-KW"/>
</dbReference>
<dbReference type="EMBL" id="BAABBO010000014">
    <property type="protein sequence ID" value="GAA3972465.1"/>
    <property type="molecule type" value="Genomic_DNA"/>
</dbReference>
<organism evidence="6 7">
    <name type="scientific">Allohahella marinimesophila</name>
    <dbReference type="NCBI Taxonomy" id="1054972"/>
    <lineage>
        <taxon>Bacteria</taxon>
        <taxon>Pseudomonadati</taxon>
        <taxon>Pseudomonadota</taxon>
        <taxon>Gammaproteobacteria</taxon>
        <taxon>Oceanospirillales</taxon>
        <taxon>Hahellaceae</taxon>
        <taxon>Allohahella</taxon>
    </lineage>
</organism>
<dbReference type="Pfam" id="PF00831">
    <property type="entry name" value="Ribosomal_L29"/>
    <property type="match status" value="1"/>
</dbReference>
<dbReference type="PANTHER" id="PTHR10916:SF0">
    <property type="entry name" value="LARGE RIBOSOMAL SUBUNIT PROTEIN UL29C"/>
    <property type="match status" value="1"/>
</dbReference>
<dbReference type="CDD" id="cd00427">
    <property type="entry name" value="Ribosomal_L29_HIP"/>
    <property type="match status" value="1"/>
</dbReference>
<dbReference type="PANTHER" id="PTHR10916">
    <property type="entry name" value="60S RIBOSOMAL PROTEIN L35/50S RIBOSOMAL PROTEIN L29"/>
    <property type="match status" value="1"/>
</dbReference>
<reference evidence="7" key="1">
    <citation type="journal article" date="2019" name="Int. J. Syst. Evol. Microbiol.">
        <title>The Global Catalogue of Microorganisms (GCM) 10K type strain sequencing project: providing services to taxonomists for standard genome sequencing and annotation.</title>
        <authorList>
            <consortium name="The Broad Institute Genomics Platform"/>
            <consortium name="The Broad Institute Genome Sequencing Center for Infectious Disease"/>
            <person name="Wu L."/>
            <person name="Ma J."/>
        </authorList>
    </citation>
    <scope>NUCLEOTIDE SEQUENCE [LARGE SCALE GENOMIC DNA]</scope>
    <source>
        <strain evidence="7">JCM 17555</strain>
    </source>
</reference>
<keyword evidence="7" id="KW-1185">Reference proteome</keyword>
<dbReference type="InterPro" id="IPR050063">
    <property type="entry name" value="Ribosomal_protein_uL29"/>
</dbReference>
<accession>A0ABP7PX25</accession>
<dbReference type="RefSeq" id="WP_344808264.1">
    <property type="nucleotide sequence ID" value="NZ_BAABBO010000014.1"/>
</dbReference>
<gene>
    <name evidence="5 6" type="primary">rpmC</name>
    <name evidence="6" type="ORF">GCM10022278_32300</name>
</gene>